<keyword evidence="9" id="KW-1185">Reference proteome</keyword>
<comment type="similarity">
    <text evidence="1 6">Belongs to the Cob(I)alamin adenosyltransferase family.</text>
</comment>
<comment type="catalytic activity">
    <reaction evidence="6">
        <text>2 cob(II)alamin + reduced [electron-transfer flavoprotein] + 2 ATP = 2 adenosylcob(III)alamin + 2 triphosphate + oxidized [electron-transfer flavoprotein] + 3 H(+)</text>
        <dbReference type="Rhea" id="RHEA:28671"/>
        <dbReference type="Rhea" id="RHEA-COMP:10685"/>
        <dbReference type="Rhea" id="RHEA-COMP:10686"/>
        <dbReference type="ChEBI" id="CHEBI:15378"/>
        <dbReference type="ChEBI" id="CHEBI:16304"/>
        <dbReference type="ChEBI" id="CHEBI:18036"/>
        <dbReference type="ChEBI" id="CHEBI:18408"/>
        <dbReference type="ChEBI" id="CHEBI:30616"/>
        <dbReference type="ChEBI" id="CHEBI:57692"/>
        <dbReference type="ChEBI" id="CHEBI:58307"/>
        <dbReference type="EC" id="2.5.1.17"/>
    </reaction>
</comment>
<keyword evidence="3 6" id="KW-0808">Transferase</keyword>
<dbReference type="InterPro" id="IPR016030">
    <property type="entry name" value="CblAdoTrfase-like"/>
</dbReference>
<dbReference type="GO" id="GO:0009236">
    <property type="term" value="P:cobalamin biosynthetic process"/>
    <property type="evidence" value="ECO:0007669"/>
    <property type="project" value="UniProtKB-UniRule"/>
</dbReference>
<dbReference type="Gene3D" id="1.20.1200.10">
    <property type="entry name" value="Cobalamin adenosyltransferase-like"/>
    <property type="match status" value="1"/>
</dbReference>
<reference evidence="8 9" key="1">
    <citation type="submission" date="2016-06" db="EMBL/GenBank/DDBJ databases">
        <title>Draft genome of Moraxella atlantae CCUG 59586.</title>
        <authorList>
            <person name="Salva-Serra F."/>
            <person name="Engstrom-Jakobsson H."/>
            <person name="Thorell K."/>
            <person name="Gonzales-Siles L."/>
            <person name="Karlsson R."/>
            <person name="Boulund F."/>
            <person name="Engstrand L."/>
            <person name="Kristiansson E."/>
            <person name="Moore E."/>
        </authorList>
    </citation>
    <scope>NUCLEOTIDE SEQUENCE [LARGE SCALE GENOMIC DNA]</scope>
    <source>
        <strain evidence="8 9">CCUG 59586</strain>
    </source>
</reference>
<evidence type="ECO:0000256" key="3">
    <source>
        <dbReference type="ARBA" id="ARBA00022679"/>
    </source>
</evidence>
<evidence type="ECO:0000256" key="6">
    <source>
        <dbReference type="RuleBase" id="RU366026"/>
    </source>
</evidence>
<dbReference type="AlphaFoldDB" id="A0A1B8QGH6"/>
<comment type="catalytic activity">
    <reaction evidence="6">
        <text>2 cob(II)yrinate a,c diamide + reduced [electron-transfer flavoprotein] + 2 ATP = 2 adenosylcob(III)yrinate a,c-diamide + 2 triphosphate + oxidized [electron-transfer flavoprotein] + 3 H(+)</text>
        <dbReference type="Rhea" id="RHEA:11528"/>
        <dbReference type="Rhea" id="RHEA-COMP:10685"/>
        <dbReference type="Rhea" id="RHEA-COMP:10686"/>
        <dbReference type="ChEBI" id="CHEBI:15378"/>
        <dbReference type="ChEBI" id="CHEBI:18036"/>
        <dbReference type="ChEBI" id="CHEBI:30616"/>
        <dbReference type="ChEBI" id="CHEBI:57692"/>
        <dbReference type="ChEBI" id="CHEBI:58307"/>
        <dbReference type="ChEBI" id="CHEBI:58503"/>
        <dbReference type="ChEBI" id="CHEBI:58537"/>
        <dbReference type="EC" id="2.5.1.17"/>
    </reaction>
</comment>
<dbReference type="GO" id="GO:0008817">
    <property type="term" value="F:corrinoid adenosyltransferase activity"/>
    <property type="evidence" value="ECO:0007669"/>
    <property type="project" value="UniProtKB-UniRule"/>
</dbReference>
<name>A0A1B8QGH6_9GAMM</name>
<keyword evidence="6" id="KW-0169">Cobalamin biosynthesis</keyword>
<keyword evidence="5 6" id="KW-0067">ATP-binding</keyword>
<evidence type="ECO:0000256" key="4">
    <source>
        <dbReference type="ARBA" id="ARBA00022741"/>
    </source>
</evidence>
<accession>A0A1B8QGH6</accession>
<dbReference type="EC" id="2.5.1.17" evidence="6"/>
<evidence type="ECO:0000256" key="5">
    <source>
        <dbReference type="ARBA" id="ARBA00022840"/>
    </source>
</evidence>
<dbReference type="InterPro" id="IPR029499">
    <property type="entry name" value="PduO-typ"/>
</dbReference>
<dbReference type="SUPFAM" id="SSF89028">
    <property type="entry name" value="Cobalamin adenosyltransferase-like"/>
    <property type="match status" value="1"/>
</dbReference>
<dbReference type="PANTHER" id="PTHR12213">
    <property type="entry name" value="CORRINOID ADENOSYLTRANSFERASE"/>
    <property type="match status" value="1"/>
</dbReference>
<evidence type="ECO:0000256" key="1">
    <source>
        <dbReference type="ARBA" id="ARBA00007487"/>
    </source>
</evidence>
<comment type="pathway">
    <text evidence="6">Cofactor biosynthesis; adenosylcobalamin biosynthesis; adenosylcobalamin from cob(II)yrinate a,c-diamide: step 2/7.</text>
</comment>
<sequence>MGNRLSKIYTRTGDNGTTGLADGSRVAKFDVRFDAMGALDLLNAQLGMVRSLLADKPKFDDSLSMIQHVLFNLGGELAMPEYIGVTADHVTALETQIDTWNADLPPLKDFILPAGSVACCQVHIARATARDAERVLVRLQTRDGDVSAAGLQFINRLSDYLFVLARVVSRLDGGQEVLWNTQVLTQPLS</sequence>
<evidence type="ECO:0000313" key="8">
    <source>
        <dbReference type="EMBL" id="OBX81195.1"/>
    </source>
</evidence>
<dbReference type="FunFam" id="1.20.1200.10:FF:000001">
    <property type="entry name" value="Cob(I)yrinic acid a,c-diamide adenosyltransferase"/>
    <property type="match status" value="1"/>
</dbReference>
<dbReference type="Proteomes" id="UP000092616">
    <property type="component" value="Unassembled WGS sequence"/>
</dbReference>
<evidence type="ECO:0000259" key="7">
    <source>
        <dbReference type="Pfam" id="PF01923"/>
    </source>
</evidence>
<dbReference type="Pfam" id="PF01923">
    <property type="entry name" value="Cob_adeno_trans"/>
    <property type="match status" value="1"/>
</dbReference>
<comment type="subunit">
    <text evidence="2">Homotrimer.</text>
</comment>
<dbReference type="GO" id="GO:0005524">
    <property type="term" value="F:ATP binding"/>
    <property type="evidence" value="ECO:0007669"/>
    <property type="project" value="UniProtKB-UniRule"/>
</dbReference>
<feature type="domain" description="Cobalamin adenosyltransferase-like" evidence="7">
    <location>
        <begin position="8"/>
        <end position="168"/>
    </location>
</feature>
<organism evidence="8 9">
    <name type="scientific">Faucicola atlantae</name>
    <dbReference type="NCBI Taxonomy" id="34059"/>
    <lineage>
        <taxon>Bacteria</taxon>
        <taxon>Pseudomonadati</taxon>
        <taxon>Pseudomonadota</taxon>
        <taxon>Gammaproteobacteria</taxon>
        <taxon>Moraxellales</taxon>
        <taxon>Moraxellaceae</taxon>
        <taxon>Faucicola</taxon>
    </lineage>
</organism>
<evidence type="ECO:0000256" key="2">
    <source>
        <dbReference type="ARBA" id="ARBA00011233"/>
    </source>
</evidence>
<dbReference type="NCBIfam" id="TIGR00636">
    <property type="entry name" value="PduO_Nterm"/>
    <property type="match status" value="1"/>
</dbReference>
<keyword evidence="4 6" id="KW-0547">Nucleotide-binding</keyword>
<dbReference type="EMBL" id="LZNA01000027">
    <property type="protein sequence ID" value="OBX81195.1"/>
    <property type="molecule type" value="Genomic_DNA"/>
</dbReference>
<dbReference type="PANTHER" id="PTHR12213:SF0">
    <property type="entry name" value="CORRINOID ADENOSYLTRANSFERASE MMAB"/>
    <property type="match status" value="1"/>
</dbReference>
<proteinExistence type="inferred from homology"/>
<dbReference type="UniPathway" id="UPA00148">
    <property type="reaction ID" value="UER00233"/>
</dbReference>
<dbReference type="RefSeq" id="WP_067336227.1">
    <property type="nucleotide sequence ID" value="NZ_LZNA01000027.1"/>
</dbReference>
<protein>
    <recommendedName>
        <fullName evidence="6">Corrinoid adenosyltransferase</fullName>
        <ecNumber evidence="6">2.5.1.17</ecNumber>
    </recommendedName>
    <alternativeName>
        <fullName evidence="6">Cob(II)alamin adenosyltransferase</fullName>
    </alternativeName>
    <alternativeName>
        <fullName evidence="6">Cob(II)yrinic acid a,c-diamide adenosyltransferase</fullName>
    </alternativeName>
    <alternativeName>
        <fullName evidence="6">Cobinamide/cobalamin adenosyltransferase</fullName>
    </alternativeName>
</protein>
<dbReference type="InterPro" id="IPR036451">
    <property type="entry name" value="CblAdoTrfase-like_sf"/>
</dbReference>
<gene>
    <name evidence="8" type="ORF">A9306_06575</name>
</gene>
<evidence type="ECO:0000313" key="9">
    <source>
        <dbReference type="Proteomes" id="UP000092616"/>
    </source>
</evidence>
<comment type="caution">
    <text evidence="8">The sequence shown here is derived from an EMBL/GenBank/DDBJ whole genome shotgun (WGS) entry which is preliminary data.</text>
</comment>